<evidence type="ECO:0000259" key="3">
    <source>
        <dbReference type="Pfam" id="PF12010"/>
    </source>
</evidence>
<dbReference type="RefSeq" id="WP_171644543.1">
    <property type="nucleotide sequence ID" value="NZ_WHOA01000122.1"/>
</dbReference>
<dbReference type="Pfam" id="PF12010">
    <property type="entry name" value="DUF3502"/>
    <property type="match status" value="1"/>
</dbReference>
<dbReference type="InterPro" id="IPR050490">
    <property type="entry name" value="Bact_solute-bd_prot1"/>
</dbReference>
<dbReference type="Proteomes" id="UP000616779">
    <property type="component" value="Unassembled WGS sequence"/>
</dbReference>
<keyword evidence="5" id="KW-1185">Reference proteome</keyword>
<reference evidence="4 5" key="1">
    <citation type="submission" date="2019-10" db="EMBL/GenBank/DDBJ databases">
        <title>Description of Paenibacillus terrestris sp. nov.</title>
        <authorList>
            <person name="Carlier A."/>
            <person name="Qi S."/>
        </authorList>
    </citation>
    <scope>NUCLEOTIDE SEQUENCE [LARGE SCALE GENOMIC DNA]</scope>
    <source>
        <strain evidence="4 5">LMG 31458</strain>
    </source>
</reference>
<dbReference type="PROSITE" id="PS51257">
    <property type="entry name" value="PROKAR_LIPOPROTEIN"/>
    <property type="match status" value="1"/>
</dbReference>
<comment type="caution">
    <text evidence="4">The sequence shown here is derived from an EMBL/GenBank/DDBJ whole genome shotgun (WGS) entry which is preliminary data.</text>
</comment>
<feature type="region of interest" description="Disordered" evidence="1">
    <location>
        <begin position="23"/>
        <end position="47"/>
    </location>
</feature>
<evidence type="ECO:0000313" key="5">
    <source>
        <dbReference type="Proteomes" id="UP000616779"/>
    </source>
</evidence>
<feature type="domain" description="DUF3502" evidence="3">
    <location>
        <begin position="445"/>
        <end position="515"/>
    </location>
</feature>
<dbReference type="Gene3D" id="3.40.190.10">
    <property type="entry name" value="Periplasmic binding protein-like II"/>
    <property type="match status" value="2"/>
</dbReference>
<evidence type="ECO:0000256" key="2">
    <source>
        <dbReference type="SAM" id="SignalP"/>
    </source>
</evidence>
<evidence type="ECO:0000256" key="1">
    <source>
        <dbReference type="SAM" id="MobiDB-lite"/>
    </source>
</evidence>
<dbReference type="PANTHER" id="PTHR43649">
    <property type="entry name" value="ARABINOSE-BINDING PROTEIN-RELATED"/>
    <property type="match status" value="1"/>
</dbReference>
<keyword evidence="2" id="KW-0732">Signal</keyword>
<organism evidence="4 5">
    <name type="scientific">Paenibacillus phytorum</name>
    <dbReference type="NCBI Taxonomy" id="2654977"/>
    <lineage>
        <taxon>Bacteria</taxon>
        <taxon>Bacillati</taxon>
        <taxon>Bacillota</taxon>
        <taxon>Bacilli</taxon>
        <taxon>Bacillales</taxon>
        <taxon>Paenibacillaceae</taxon>
        <taxon>Paenibacillus</taxon>
    </lineage>
</organism>
<dbReference type="EMBL" id="WHOA01000122">
    <property type="protein sequence ID" value="NOU73230.1"/>
    <property type="molecule type" value="Genomic_DNA"/>
</dbReference>
<dbReference type="InterPro" id="IPR022627">
    <property type="entry name" value="DUF3502"/>
</dbReference>
<sequence length="518" mass="57875">MKHVKTLMAVSLATVMLMAGCSTNSSQGTASPKPTASTSKETASNKPDISKEVKLKMYLIGDQPKDIGLVYDEVNKMLKRDINATVEPIFLSWGDYLQKYPLLFATGEDFDLVFSANWIKYGEQAIKGAFLELTPDLLNKYAPQTMKEMPKEAWEQAKVQNKMYMMPASTKDFSMSVVGVRGDLRAKYNIPELKTINDFEKYLEAISKNEPNMVPFDESINANAMFDFMVGTEFTPKVIIGNSLVSIDLKDKSGKLIDIVQTPQYLEFAKKMADWNKKGYWSQNALLNKTPVKDSFLAGKSASMAGNIQDMGLGVTAANQKHPEWKVELFDLYNGKATYVNPYIGNGMSINANAKNPERALMMLDLFRNNEDYFNLTTYGIKGKHYELTADKKIQALGGTDSGYKIDSGSPWGWRTEGLIKPLADQPKEVAAIKAAWTKTAITNPLLNFVFDTTNVKNELAALKSVRDQYRNPINLGVMNDSVEAVVKTLNTKYKEAGLDKVITEAQKQLDEYVKNNK</sequence>
<proteinExistence type="predicted"/>
<accession>A0ABX1XXD6</accession>
<dbReference type="SUPFAM" id="SSF53850">
    <property type="entry name" value="Periplasmic binding protein-like II"/>
    <property type="match status" value="1"/>
</dbReference>
<dbReference type="PANTHER" id="PTHR43649:SF17">
    <property type="entry name" value="ABC TRANSPORTER SOLUTE BINDING PROTEIN-SUGAR TRANSPORT"/>
    <property type="match status" value="1"/>
</dbReference>
<protein>
    <submittedName>
        <fullName evidence="4">DUF3502 domain-containing protein</fullName>
    </submittedName>
</protein>
<feature type="signal peptide" evidence="2">
    <location>
        <begin position="1"/>
        <end position="19"/>
    </location>
</feature>
<evidence type="ECO:0000313" key="4">
    <source>
        <dbReference type="EMBL" id="NOU73230.1"/>
    </source>
</evidence>
<name>A0ABX1XXD6_9BACL</name>
<gene>
    <name evidence="4" type="ORF">GC098_17690</name>
</gene>
<feature type="chain" id="PRO_5046285389" evidence="2">
    <location>
        <begin position="20"/>
        <end position="518"/>
    </location>
</feature>